<evidence type="ECO:0000313" key="5">
    <source>
        <dbReference type="Proteomes" id="UP001064489"/>
    </source>
</evidence>
<dbReference type="EMBL" id="JAJSOW010000108">
    <property type="protein sequence ID" value="KAI9153350.1"/>
    <property type="molecule type" value="Genomic_DNA"/>
</dbReference>
<dbReference type="InterPro" id="IPR046960">
    <property type="entry name" value="PPR_At4g14850-like_plant"/>
</dbReference>
<dbReference type="Pfam" id="PF20430">
    <property type="entry name" value="Eplus_motif"/>
    <property type="match status" value="1"/>
</dbReference>
<comment type="similarity">
    <text evidence="1">Belongs to the PPR family. PCMP-H subfamily.</text>
</comment>
<dbReference type="NCBIfam" id="TIGR00756">
    <property type="entry name" value="PPR"/>
    <property type="match status" value="1"/>
</dbReference>
<comment type="caution">
    <text evidence="4">The sequence shown here is derived from an EMBL/GenBank/DDBJ whole genome shotgun (WGS) entry which is preliminary data.</text>
</comment>
<accession>A0AAD5NF52</accession>
<reference evidence="4" key="1">
    <citation type="journal article" date="2022" name="Plant J.">
        <title>Strategies of tolerance reflected in two North American maple genomes.</title>
        <authorList>
            <person name="McEvoy S.L."/>
            <person name="Sezen U.U."/>
            <person name="Trouern-Trend A."/>
            <person name="McMahon S.M."/>
            <person name="Schaberg P.G."/>
            <person name="Yang J."/>
            <person name="Wegrzyn J.L."/>
            <person name="Swenson N.G."/>
        </authorList>
    </citation>
    <scope>NUCLEOTIDE SEQUENCE</scope>
    <source>
        <strain evidence="4">91603</strain>
    </source>
</reference>
<evidence type="ECO:0000256" key="2">
    <source>
        <dbReference type="PROSITE-ProRule" id="PRU00708"/>
    </source>
</evidence>
<evidence type="ECO:0000313" key="4">
    <source>
        <dbReference type="EMBL" id="KAI9153350.1"/>
    </source>
</evidence>
<dbReference type="GO" id="GO:0009451">
    <property type="term" value="P:RNA modification"/>
    <property type="evidence" value="ECO:0007669"/>
    <property type="project" value="InterPro"/>
</dbReference>
<dbReference type="PANTHER" id="PTHR47926">
    <property type="entry name" value="PENTATRICOPEPTIDE REPEAT-CONTAINING PROTEIN"/>
    <property type="match status" value="1"/>
</dbReference>
<dbReference type="GO" id="GO:0008270">
    <property type="term" value="F:zinc ion binding"/>
    <property type="evidence" value="ECO:0007669"/>
    <property type="project" value="InterPro"/>
</dbReference>
<evidence type="ECO:0000259" key="3">
    <source>
        <dbReference type="Pfam" id="PF14432"/>
    </source>
</evidence>
<dbReference type="PANTHER" id="PTHR47926:SF385">
    <property type="entry name" value="DYW DOMAIN-CONTAINING PROTEIN"/>
    <property type="match status" value="1"/>
</dbReference>
<dbReference type="InterPro" id="IPR046848">
    <property type="entry name" value="E_motif"/>
</dbReference>
<organism evidence="4 5">
    <name type="scientific">Acer negundo</name>
    <name type="common">Box elder</name>
    <dbReference type="NCBI Taxonomy" id="4023"/>
    <lineage>
        <taxon>Eukaryota</taxon>
        <taxon>Viridiplantae</taxon>
        <taxon>Streptophyta</taxon>
        <taxon>Embryophyta</taxon>
        <taxon>Tracheophyta</taxon>
        <taxon>Spermatophyta</taxon>
        <taxon>Magnoliopsida</taxon>
        <taxon>eudicotyledons</taxon>
        <taxon>Gunneridae</taxon>
        <taxon>Pentapetalae</taxon>
        <taxon>rosids</taxon>
        <taxon>malvids</taxon>
        <taxon>Sapindales</taxon>
        <taxon>Sapindaceae</taxon>
        <taxon>Hippocastanoideae</taxon>
        <taxon>Acereae</taxon>
        <taxon>Acer</taxon>
    </lineage>
</organism>
<dbReference type="InterPro" id="IPR046849">
    <property type="entry name" value="E2_motif"/>
</dbReference>
<feature type="domain" description="DYW" evidence="3">
    <location>
        <begin position="83"/>
        <end position="174"/>
    </location>
</feature>
<dbReference type="InterPro" id="IPR002885">
    <property type="entry name" value="PPR_rpt"/>
</dbReference>
<feature type="repeat" description="PPR" evidence="2">
    <location>
        <begin position="5"/>
        <end position="39"/>
    </location>
</feature>
<dbReference type="Pfam" id="PF20431">
    <property type="entry name" value="E_motif"/>
    <property type="match status" value="1"/>
</dbReference>
<proteinExistence type="inferred from homology"/>
<dbReference type="PROSITE" id="PS51375">
    <property type="entry name" value="PPR"/>
    <property type="match status" value="1"/>
</dbReference>
<name>A0AAD5NF52_ACENE</name>
<dbReference type="GO" id="GO:0003723">
    <property type="term" value="F:RNA binding"/>
    <property type="evidence" value="ECO:0007669"/>
    <property type="project" value="InterPro"/>
</dbReference>
<dbReference type="Pfam" id="PF14432">
    <property type="entry name" value="DYW_deaminase"/>
    <property type="match status" value="1"/>
</dbReference>
<protein>
    <recommendedName>
        <fullName evidence="3">DYW domain-containing protein</fullName>
    </recommendedName>
</protein>
<reference evidence="4" key="2">
    <citation type="submission" date="2023-02" db="EMBL/GenBank/DDBJ databases">
        <authorList>
            <person name="Swenson N.G."/>
            <person name="Wegrzyn J.L."/>
            <person name="Mcevoy S.L."/>
        </authorList>
    </citation>
    <scope>NUCLEOTIDE SEQUENCE</scope>
    <source>
        <strain evidence="4">91603</strain>
        <tissue evidence="4">Leaf</tissue>
    </source>
</reference>
<dbReference type="InterPro" id="IPR032867">
    <property type="entry name" value="DYW_dom"/>
</dbReference>
<keyword evidence="5" id="KW-1185">Reference proteome</keyword>
<dbReference type="Proteomes" id="UP001064489">
    <property type="component" value="Chromosome 11"/>
</dbReference>
<dbReference type="AlphaFoldDB" id="A0AAD5NF52"/>
<gene>
    <name evidence="4" type="ORF">LWI28_009965</name>
</gene>
<sequence length="175" mass="20336">MEPNDVGTYTLLSNMYAKAKRWDEVLKVRKLMRERSLKKEPGVSWIEIRNTTYVFVCDDSNHPESSQIYEKISELLAKIKLLGYVPDVASILHDVENEQKEDYLSYHSEKLAIAYGVMKTPPQAPIRIIKNLRMCDDCHSAVKLISKLTKRDIIVRDSNRFHRFQDDCCSCADYC</sequence>
<evidence type="ECO:0000256" key="1">
    <source>
        <dbReference type="ARBA" id="ARBA00006643"/>
    </source>
</evidence>